<feature type="transmembrane region" description="Helical" evidence="6">
    <location>
        <begin position="209"/>
        <end position="232"/>
    </location>
</feature>
<keyword evidence="8" id="KW-1185">Reference proteome</keyword>
<dbReference type="Proteomes" id="UP001596222">
    <property type="component" value="Unassembled WGS sequence"/>
</dbReference>
<feature type="transmembrane region" description="Helical" evidence="6">
    <location>
        <begin position="328"/>
        <end position="350"/>
    </location>
</feature>
<evidence type="ECO:0000256" key="3">
    <source>
        <dbReference type="ARBA" id="ARBA00022692"/>
    </source>
</evidence>
<feature type="transmembrane region" description="Helical" evidence="6">
    <location>
        <begin position="413"/>
        <end position="431"/>
    </location>
</feature>
<comment type="caution">
    <text evidence="7">The sequence shown here is derived from an EMBL/GenBank/DDBJ whole genome shotgun (WGS) entry which is preliminary data.</text>
</comment>
<feature type="transmembrane region" description="Helical" evidence="6">
    <location>
        <begin position="451"/>
        <end position="469"/>
    </location>
</feature>
<dbReference type="EMBL" id="JBHSKJ010000001">
    <property type="protein sequence ID" value="MFC5143467.1"/>
    <property type="molecule type" value="Genomic_DNA"/>
</dbReference>
<evidence type="ECO:0000256" key="1">
    <source>
        <dbReference type="ARBA" id="ARBA00004651"/>
    </source>
</evidence>
<dbReference type="InterPro" id="IPR050367">
    <property type="entry name" value="APC_superfamily"/>
</dbReference>
<accession>A0ABV9ZQ79</accession>
<dbReference type="PIRSF" id="PIRSF006060">
    <property type="entry name" value="AA_transporter"/>
    <property type="match status" value="1"/>
</dbReference>
<evidence type="ECO:0000313" key="8">
    <source>
        <dbReference type="Proteomes" id="UP001596222"/>
    </source>
</evidence>
<proteinExistence type="predicted"/>
<keyword evidence="5 6" id="KW-0472">Membrane</keyword>
<feature type="transmembrane region" description="Helical" evidence="6">
    <location>
        <begin position="244"/>
        <end position="265"/>
    </location>
</feature>
<dbReference type="PANTHER" id="PTHR42770">
    <property type="entry name" value="AMINO ACID TRANSPORTER-RELATED"/>
    <property type="match status" value="1"/>
</dbReference>
<keyword evidence="4 6" id="KW-1133">Transmembrane helix</keyword>
<dbReference type="PANTHER" id="PTHR42770:SF7">
    <property type="entry name" value="MEMBRANE PROTEIN"/>
    <property type="match status" value="1"/>
</dbReference>
<feature type="transmembrane region" description="Helical" evidence="6">
    <location>
        <begin position="147"/>
        <end position="175"/>
    </location>
</feature>
<comment type="subcellular location">
    <subcellularLocation>
        <location evidence="1">Cell membrane</location>
        <topology evidence="1">Multi-pass membrane protein</topology>
    </subcellularLocation>
</comment>
<evidence type="ECO:0000256" key="2">
    <source>
        <dbReference type="ARBA" id="ARBA00022475"/>
    </source>
</evidence>
<sequence length="506" mass="52148">MGSASFLTANRTLDKPCRCGSGAVLAFAIRHRTAHFTKARGQGGGVIEEGTAIVGKAPGEQDPTGLESSALRPLNVLAIAVSAVSPTTSVFLVYGTGLASAGTGVVYAFLIAAVIVLAMALCYAETGSLFPSAGGAYTIVYRALGPLWGGLATVLFLLLGLVTTASVFTAAATYLSGLVPGGLPVGWTALAMLAAVTALSMGRIAPASWVAAGMLLLELVVILVFTGCALAHVTPDSRPFTHPVVPGASGLIAAVVPALFAFNGYDWPLYFAEEARGPRHMLPRAVMWAAWVSVTVELLAVVAATFAVRDAGRTAADDSPLSLIAHQVMGPTGATILLAGVVVAMFDAGLSANLGYARVYYAAARDGMLPGPLGRFFGHTSPRSRVPVHGFAFLFVGNGVLCVFSSLNDLITFTGVVIVIVCLLVAVAALVCRVRARRIAPGGRPPFRMPLWPVPPLVVVTGVAVALTQQSAHDLLIVCAVCVIAVAGYGYAVVRRPGDAGSSRRR</sequence>
<organism evidence="7 8">
    <name type="scientific">Streptomyces aureoversilis</name>
    <dbReference type="NCBI Taxonomy" id="67277"/>
    <lineage>
        <taxon>Bacteria</taxon>
        <taxon>Bacillati</taxon>
        <taxon>Actinomycetota</taxon>
        <taxon>Actinomycetes</taxon>
        <taxon>Kitasatosporales</taxon>
        <taxon>Streptomycetaceae</taxon>
        <taxon>Streptomyces</taxon>
    </lineage>
</organism>
<keyword evidence="2" id="KW-1003">Cell membrane</keyword>
<feature type="transmembrane region" description="Helical" evidence="6">
    <location>
        <begin position="475"/>
        <end position="494"/>
    </location>
</feature>
<evidence type="ECO:0000313" key="7">
    <source>
        <dbReference type="EMBL" id="MFC5143467.1"/>
    </source>
</evidence>
<dbReference type="InterPro" id="IPR002293">
    <property type="entry name" value="AA/rel_permease1"/>
</dbReference>
<dbReference type="RefSeq" id="WP_382036312.1">
    <property type="nucleotide sequence ID" value="NZ_JBHSKJ010000001.1"/>
</dbReference>
<feature type="transmembrane region" description="Helical" evidence="6">
    <location>
        <begin position="286"/>
        <end position="308"/>
    </location>
</feature>
<dbReference type="Pfam" id="PF13520">
    <property type="entry name" value="AA_permease_2"/>
    <property type="match status" value="1"/>
</dbReference>
<keyword evidence="3 6" id="KW-0812">Transmembrane</keyword>
<evidence type="ECO:0000256" key="5">
    <source>
        <dbReference type="ARBA" id="ARBA00023136"/>
    </source>
</evidence>
<evidence type="ECO:0000256" key="4">
    <source>
        <dbReference type="ARBA" id="ARBA00022989"/>
    </source>
</evidence>
<name>A0ABV9ZQ79_9ACTN</name>
<feature type="transmembrane region" description="Helical" evidence="6">
    <location>
        <begin position="181"/>
        <end position="202"/>
    </location>
</feature>
<feature type="transmembrane region" description="Helical" evidence="6">
    <location>
        <begin position="106"/>
        <end position="126"/>
    </location>
</feature>
<dbReference type="Gene3D" id="1.20.1740.10">
    <property type="entry name" value="Amino acid/polyamine transporter I"/>
    <property type="match status" value="1"/>
</dbReference>
<gene>
    <name evidence="7" type="ORF">ACFPP6_01955</name>
</gene>
<evidence type="ECO:0000256" key="6">
    <source>
        <dbReference type="SAM" id="Phobius"/>
    </source>
</evidence>
<protein>
    <submittedName>
        <fullName evidence="7">APC family permease</fullName>
    </submittedName>
</protein>
<reference evidence="8" key="1">
    <citation type="journal article" date="2019" name="Int. J. Syst. Evol. Microbiol.">
        <title>The Global Catalogue of Microorganisms (GCM) 10K type strain sequencing project: providing services to taxonomists for standard genome sequencing and annotation.</title>
        <authorList>
            <consortium name="The Broad Institute Genomics Platform"/>
            <consortium name="The Broad Institute Genome Sequencing Center for Infectious Disease"/>
            <person name="Wu L."/>
            <person name="Ma J."/>
        </authorList>
    </citation>
    <scope>NUCLEOTIDE SEQUENCE [LARGE SCALE GENOMIC DNA]</scope>
    <source>
        <strain evidence="8">CGMCC 4.1641</strain>
    </source>
</reference>
<feature type="transmembrane region" description="Helical" evidence="6">
    <location>
        <begin position="74"/>
        <end position="94"/>
    </location>
</feature>